<dbReference type="VEuPathDB" id="VectorBase:ASIC012413"/>
<proteinExistence type="predicted"/>
<dbReference type="EnsemblMetazoa" id="ASIC012413-RA">
    <property type="protein sequence ID" value="ASIC012413-PA"/>
    <property type="gene ID" value="ASIC012413"/>
</dbReference>
<name>A0A084W2T9_ANOSI</name>
<sequence length="102" mass="11679">MFHRNVACTRAGFVLLTQTTATVFGLPRFREVASLPFSTRDDDRLSIKMDYDRTRACAWADRNTYDFVVIGETRTRDQTQTFATYLPVPAGHRTATVIRMVD</sequence>
<reference evidence="2" key="2">
    <citation type="submission" date="2020-05" db="UniProtKB">
        <authorList>
            <consortium name="EnsemblMetazoa"/>
        </authorList>
    </citation>
    <scope>IDENTIFICATION</scope>
</reference>
<evidence type="ECO:0000313" key="1">
    <source>
        <dbReference type="EMBL" id="KFB44533.1"/>
    </source>
</evidence>
<dbReference type="AlphaFoldDB" id="A0A084W2T9"/>
<evidence type="ECO:0000313" key="3">
    <source>
        <dbReference type="Proteomes" id="UP000030765"/>
    </source>
</evidence>
<protein>
    <submittedName>
        <fullName evidence="1 2">Uncharacterized protein</fullName>
    </submittedName>
</protein>
<organism evidence="1">
    <name type="scientific">Anopheles sinensis</name>
    <name type="common">Mosquito</name>
    <dbReference type="NCBI Taxonomy" id="74873"/>
    <lineage>
        <taxon>Eukaryota</taxon>
        <taxon>Metazoa</taxon>
        <taxon>Ecdysozoa</taxon>
        <taxon>Arthropoda</taxon>
        <taxon>Hexapoda</taxon>
        <taxon>Insecta</taxon>
        <taxon>Pterygota</taxon>
        <taxon>Neoptera</taxon>
        <taxon>Endopterygota</taxon>
        <taxon>Diptera</taxon>
        <taxon>Nematocera</taxon>
        <taxon>Culicoidea</taxon>
        <taxon>Culicidae</taxon>
        <taxon>Anophelinae</taxon>
        <taxon>Anopheles</taxon>
    </lineage>
</organism>
<dbReference type="Proteomes" id="UP000030765">
    <property type="component" value="Unassembled WGS sequence"/>
</dbReference>
<gene>
    <name evidence="1" type="ORF">ZHAS_00012413</name>
</gene>
<accession>A0A084W2T9</accession>
<reference evidence="1 3" key="1">
    <citation type="journal article" date="2014" name="BMC Genomics">
        <title>Genome sequence of Anopheles sinensis provides insight into genetics basis of mosquito competence for malaria parasites.</title>
        <authorList>
            <person name="Zhou D."/>
            <person name="Zhang D."/>
            <person name="Ding G."/>
            <person name="Shi L."/>
            <person name="Hou Q."/>
            <person name="Ye Y."/>
            <person name="Xu Y."/>
            <person name="Zhou H."/>
            <person name="Xiong C."/>
            <person name="Li S."/>
            <person name="Yu J."/>
            <person name="Hong S."/>
            <person name="Yu X."/>
            <person name="Zou P."/>
            <person name="Chen C."/>
            <person name="Chang X."/>
            <person name="Wang W."/>
            <person name="Lv Y."/>
            <person name="Sun Y."/>
            <person name="Ma L."/>
            <person name="Shen B."/>
            <person name="Zhu C."/>
        </authorList>
    </citation>
    <scope>NUCLEOTIDE SEQUENCE [LARGE SCALE GENOMIC DNA]</scope>
</reference>
<dbReference type="EMBL" id="ATLV01019696">
    <property type="status" value="NOT_ANNOTATED_CDS"/>
    <property type="molecule type" value="Genomic_DNA"/>
</dbReference>
<dbReference type="EMBL" id="KE525277">
    <property type="protein sequence ID" value="KFB44533.1"/>
    <property type="molecule type" value="Genomic_DNA"/>
</dbReference>
<keyword evidence="3" id="KW-1185">Reference proteome</keyword>
<evidence type="ECO:0000313" key="2">
    <source>
        <dbReference type="EnsemblMetazoa" id="ASIC012413-PA"/>
    </source>
</evidence>